<dbReference type="InterPro" id="IPR027437">
    <property type="entry name" value="Rbsml_uS13_C"/>
</dbReference>
<protein>
    <submittedName>
        <fullName evidence="5">Ribosomal protein S13</fullName>
    </submittedName>
</protein>
<keyword evidence="2 4" id="KW-0689">Ribosomal protein</keyword>
<dbReference type="GO" id="GO:0003735">
    <property type="term" value="F:structural constituent of ribosome"/>
    <property type="evidence" value="ECO:0007669"/>
    <property type="project" value="InterPro"/>
</dbReference>
<dbReference type="EMBL" id="KC353353">
    <property type="protein sequence ID" value="AGH24059.1"/>
    <property type="molecule type" value="Genomic_DNA"/>
</dbReference>
<dbReference type="AlphaFoldDB" id="M4QBU4"/>
<dbReference type="GeneID" id="16029461"/>
<gene>
    <name evidence="5" type="primary">rps13</name>
</gene>
<evidence type="ECO:0000256" key="3">
    <source>
        <dbReference type="ARBA" id="ARBA00023274"/>
    </source>
</evidence>
<comment type="similarity">
    <text evidence="1 4">Belongs to the universal ribosomal protein uS13 family.</text>
</comment>
<dbReference type="PANTHER" id="PTHR10871:SF1">
    <property type="entry name" value="SMALL RIBOSOMAL SUBUNIT PROTEIN US13M"/>
    <property type="match status" value="1"/>
</dbReference>
<dbReference type="GO" id="GO:0006412">
    <property type="term" value="P:translation"/>
    <property type="evidence" value="ECO:0007669"/>
    <property type="project" value="InterPro"/>
</dbReference>
<evidence type="ECO:0000313" key="5">
    <source>
        <dbReference type="EMBL" id="AGH24059.1"/>
    </source>
</evidence>
<name>M4QBU4_HISAR</name>
<keyword evidence="5" id="KW-0496">Mitochondrion</keyword>
<dbReference type="FunFam" id="1.10.8.50:FF:000001">
    <property type="entry name" value="30S ribosomal protein S13"/>
    <property type="match status" value="1"/>
</dbReference>
<evidence type="ECO:0000256" key="1">
    <source>
        <dbReference type="ARBA" id="ARBA00008080"/>
    </source>
</evidence>
<dbReference type="Gene3D" id="4.10.910.10">
    <property type="entry name" value="30s ribosomal protein s13, domain 2"/>
    <property type="match status" value="1"/>
</dbReference>
<dbReference type="InterPro" id="IPR001892">
    <property type="entry name" value="Ribosomal_uS13"/>
</dbReference>
<organism evidence="5">
    <name type="scientific">Histiona aroides</name>
    <name type="common">Flagellate</name>
    <dbReference type="NCBI Taxonomy" id="392300"/>
    <lineage>
        <taxon>Eukaryota</taxon>
        <taxon>Discoba</taxon>
        <taxon>Jakobida</taxon>
        <taxon>Histionina</taxon>
        <taxon>Histionidae</taxon>
        <taxon>Histiona</taxon>
    </lineage>
</organism>
<proteinExistence type="inferred from homology"/>
<sequence length="124" mass="14312">MVHIFGITMNANKRLPYALRSIYGLGDKRVSDICSYMGISEKLKITDLSDAQISKMCRFIEQSYLIETELRKNQSYNLKRLLDIKSYRGLRHVHGLPVRGQRTHTNAKTQKALSKRRGIKNITT</sequence>
<reference evidence="5" key="3">
    <citation type="journal article" date="2013" name="Genome Biol. Evol.">
        <title>Strikingly bacteria-like and gene-rich mitochondrial genomes throughout jakobid protists.</title>
        <authorList>
            <person name="Burger G."/>
            <person name="Gray M.W."/>
            <person name="Forget L."/>
            <person name="Lang B.F."/>
        </authorList>
    </citation>
    <scope>NUCLEOTIDE SEQUENCE</scope>
    <source>
        <strain evidence="5">ATCC 50634</strain>
    </source>
</reference>
<dbReference type="GO" id="GO:0005739">
    <property type="term" value="C:mitochondrion"/>
    <property type="evidence" value="ECO:0007669"/>
    <property type="project" value="TreeGrafter"/>
</dbReference>
<dbReference type="PANTHER" id="PTHR10871">
    <property type="entry name" value="30S RIBOSOMAL PROTEIN S13/40S RIBOSOMAL PROTEIN S18"/>
    <property type="match status" value="1"/>
</dbReference>
<evidence type="ECO:0000256" key="2">
    <source>
        <dbReference type="ARBA" id="ARBA00022980"/>
    </source>
</evidence>
<geneLocation type="mitochondrion" evidence="5"/>
<dbReference type="InterPro" id="IPR010979">
    <property type="entry name" value="Ribosomal_uS13-like_H2TH"/>
</dbReference>
<accession>M4QBU4</accession>
<dbReference type="GO" id="GO:0003723">
    <property type="term" value="F:RNA binding"/>
    <property type="evidence" value="ECO:0007669"/>
    <property type="project" value="InterPro"/>
</dbReference>
<dbReference type="PIRSF" id="PIRSF002134">
    <property type="entry name" value="Ribosomal_S13"/>
    <property type="match status" value="1"/>
</dbReference>
<dbReference type="HAMAP" id="MF_01315">
    <property type="entry name" value="Ribosomal_uS13"/>
    <property type="match status" value="1"/>
</dbReference>
<dbReference type="InterPro" id="IPR018269">
    <property type="entry name" value="Ribosomal_uS13_CS"/>
</dbReference>
<dbReference type="SUPFAM" id="SSF46946">
    <property type="entry name" value="S13-like H2TH domain"/>
    <property type="match status" value="1"/>
</dbReference>
<dbReference type="GO" id="GO:0015935">
    <property type="term" value="C:small ribosomal subunit"/>
    <property type="evidence" value="ECO:0007669"/>
    <property type="project" value="TreeGrafter"/>
</dbReference>
<evidence type="ECO:0000256" key="4">
    <source>
        <dbReference type="RuleBase" id="RU003830"/>
    </source>
</evidence>
<dbReference type="PROSITE" id="PS00646">
    <property type="entry name" value="RIBOSOMAL_S13_1"/>
    <property type="match status" value="1"/>
</dbReference>
<reference evidence="5" key="2">
    <citation type="journal article" date="2006" name="RNA">
        <title>Hybrid E. coli--Mitochondrial ribonuclease P RNAs are catalytically active.</title>
        <authorList>
            <person name="Seif E."/>
            <person name="Cadieux A."/>
            <person name="Lang B.F."/>
        </authorList>
    </citation>
    <scope>NUCLEOTIDE SEQUENCE</scope>
    <source>
        <strain evidence="5">ATCC 50634</strain>
    </source>
</reference>
<dbReference type="PROSITE" id="PS50159">
    <property type="entry name" value="RIBOSOMAL_S13_2"/>
    <property type="match status" value="1"/>
</dbReference>
<dbReference type="Pfam" id="PF00416">
    <property type="entry name" value="Ribosomal_S13"/>
    <property type="match status" value="1"/>
</dbReference>
<reference evidence="5" key="1">
    <citation type="journal article" date="2004" name="RNA">
        <title>Mitochondrial 3' tRNA editing in the jakobid Seculamonas ecuadoriensis: a novel mechanism and implications for tRNA processing.</title>
        <authorList>
            <person name="Leigh J."/>
            <person name="Lang B.F."/>
        </authorList>
    </citation>
    <scope>NUCLEOTIDE SEQUENCE</scope>
    <source>
        <strain evidence="5">ATCC 50634</strain>
    </source>
</reference>
<keyword evidence="3 4" id="KW-0687">Ribonucleoprotein</keyword>
<dbReference type="RefSeq" id="YP_007890565.1">
    <property type="nucleotide sequence ID" value="NC_021125.1"/>
</dbReference>
<dbReference type="Gene3D" id="1.10.8.50">
    <property type="match status" value="1"/>
</dbReference>